<dbReference type="Proteomes" id="UP000009145">
    <property type="component" value="Chromosome"/>
</dbReference>
<keyword evidence="16" id="KW-1185">Reference proteome</keyword>
<reference evidence="15 16" key="1">
    <citation type="journal article" date="2012" name="J. Bacteriol.">
        <title>Complete genome sequences of Methylophaga sp. strain JAM1 and Methylophaga sp. strain JAM7.</title>
        <authorList>
            <person name="Villeneuve C."/>
            <person name="Martineau C."/>
            <person name="Mauffrey F."/>
            <person name="Villemur R."/>
        </authorList>
    </citation>
    <scope>NUCLEOTIDE SEQUENCE [LARGE SCALE GENOMIC DNA]</scope>
    <source>
        <strain evidence="15 16">JAM7</strain>
    </source>
</reference>
<dbReference type="CDD" id="cd04208">
    <property type="entry name" value="CuRO_2_CuNIR"/>
    <property type="match status" value="1"/>
</dbReference>
<evidence type="ECO:0000256" key="6">
    <source>
        <dbReference type="ARBA" id="ARBA00022737"/>
    </source>
</evidence>
<feature type="binding site" description="type 1 copper site" evidence="10">
    <location>
        <position position="405"/>
    </location>
    <ligand>
        <name>Cu cation</name>
        <dbReference type="ChEBI" id="CHEBI:23378"/>
        <label>1</label>
    </ligand>
</feature>
<keyword evidence="12" id="KW-0472">Membrane</keyword>
<feature type="transmembrane region" description="Helical" evidence="12">
    <location>
        <begin position="41"/>
        <end position="62"/>
    </location>
</feature>
<dbReference type="GO" id="GO:0005507">
    <property type="term" value="F:copper ion binding"/>
    <property type="evidence" value="ECO:0007669"/>
    <property type="project" value="InterPro"/>
</dbReference>
<dbReference type="PANTHER" id="PTHR11709:SF394">
    <property type="entry name" value="FI03373P-RELATED"/>
    <property type="match status" value="1"/>
</dbReference>
<organism evidence="15 16">
    <name type="scientific">Methylophaga frappieri (strain ATCC BAA-2434 / DSM 25690 / JAM7)</name>
    <dbReference type="NCBI Taxonomy" id="754477"/>
    <lineage>
        <taxon>Bacteria</taxon>
        <taxon>Pseudomonadati</taxon>
        <taxon>Pseudomonadota</taxon>
        <taxon>Gammaproteobacteria</taxon>
        <taxon>Thiotrichales</taxon>
        <taxon>Piscirickettsiaceae</taxon>
        <taxon>Methylophaga</taxon>
    </lineage>
</organism>
<feature type="domain" description="Plastocyanin-like" evidence="14">
    <location>
        <begin position="174"/>
        <end position="274"/>
    </location>
</feature>
<dbReference type="InterPro" id="IPR011706">
    <property type="entry name" value="Cu-oxidase_C"/>
</dbReference>
<feature type="binding site" description="type 1 copper site" evidence="10">
    <location>
        <position position="259"/>
    </location>
    <ligand>
        <name>Cu cation</name>
        <dbReference type="ChEBI" id="CHEBI:23378"/>
        <label>1</label>
    </ligand>
</feature>
<feature type="domain" description="Plastocyanin-like" evidence="13">
    <location>
        <begin position="320"/>
        <end position="417"/>
    </location>
</feature>
<evidence type="ECO:0000313" key="16">
    <source>
        <dbReference type="Proteomes" id="UP000009145"/>
    </source>
</evidence>
<accession>I1YEC6</accession>
<feature type="binding site" description="type 1 copper site" evidence="10">
    <location>
        <position position="251"/>
    </location>
    <ligand>
        <name>Cu cation</name>
        <dbReference type="ChEBI" id="CHEBI:23378"/>
        <label>1</label>
    </ligand>
</feature>
<dbReference type="HOGENOM" id="CLU_031740_3_1_6"/>
<evidence type="ECO:0000256" key="10">
    <source>
        <dbReference type="PIRSR" id="PIRSR601287-1"/>
    </source>
</evidence>
<dbReference type="KEGG" id="mec:Q7C_88"/>
<comment type="subunit">
    <text evidence="2 11">Homotrimer.</text>
</comment>
<dbReference type="GO" id="GO:0050421">
    <property type="term" value="F:nitrite reductase (NO-forming) activity"/>
    <property type="evidence" value="ECO:0007669"/>
    <property type="project" value="UniProtKB-EC"/>
</dbReference>
<dbReference type="Pfam" id="PF07732">
    <property type="entry name" value="Cu-oxidase_3"/>
    <property type="match status" value="1"/>
</dbReference>
<evidence type="ECO:0000259" key="13">
    <source>
        <dbReference type="Pfam" id="PF07731"/>
    </source>
</evidence>
<name>I1YEC6_METFJ</name>
<keyword evidence="5 10" id="KW-0479">Metal-binding</keyword>
<dbReference type="AlphaFoldDB" id="I1YEC6"/>
<dbReference type="InterPro" id="IPR011707">
    <property type="entry name" value="Cu-oxidase-like_N"/>
</dbReference>
<dbReference type="PATRIC" id="fig|754477.3.peg.87"/>
<evidence type="ECO:0000256" key="9">
    <source>
        <dbReference type="ARBA" id="ARBA00049340"/>
    </source>
</evidence>
<keyword evidence="8 10" id="KW-0186">Copper</keyword>
<feature type="transmembrane region" description="Helical" evidence="12">
    <location>
        <begin position="69"/>
        <end position="94"/>
    </location>
</feature>
<evidence type="ECO:0000256" key="11">
    <source>
        <dbReference type="RuleBase" id="RU365025"/>
    </source>
</evidence>
<dbReference type="EMBL" id="CP003380">
    <property type="protein sequence ID" value="AFJ01269.1"/>
    <property type="molecule type" value="Genomic_DNA"/>
</dbReference>
<dbReference type="FunFam" id="2.60.40.420:FF:000093">
    <property type="entry name" value="Copper-containing nitrite reductase"/>
    <property type="match status" value="1"/>
</dbReference>
<keyword evidence="7 11" id="KW-0560">Oxidoreductase</keyword>
<dbReference type="PANTHER" id="PTHR11709">
    <property type="entry name" value="MULTI-COPPER OXIDASE"/>
    <property type="match status" value="1"/>
</dbReference>
<feature type="binding site" description="type 1 copper site" evidence="10">
    <location>
        <position position="264"/>
    </location>
    <ligand>
        <name>Cu cation</name>
        <dbReference type="ChEBI" id="CHEBI:23378"/>
        <label>1</label>
    </ligand>
</feature>
<dbReference type="STRING" id="754477.Q7C_88"/>
<dbReference type="InterPro" id="IPR008972">
    <property type="entry name" value="Cupredoxin"/>
</dbReference>
<dbReference type="NCBIfam" id="TIGR02376">
    <property type="entry name" value="Cu_nitrite_red"/>
    <property type="match status" value="1"/>
</dbReference>
<evidence type="ECO:0000256" key="5">
    <source>
        <dbReference type="ARBA" id="ARBA00022723"/>
    </source>
</evidence>
<evidence type="ECO:0000256" key="8">
    <source>
        <dbReference type="ARBA" id="ARBA00023008"/>
    </source>
</evidence>
<evidence type="ECO:0000256" key="2">
    <source>
        <dbReference type="ARBA" id="ARBA00011233"/>
    </source>
</evidence>
<protein>
    <recommendedName>
        <fullName evidence="4 11">Copper-containing nitrite reductase</fullName>
        <ecNumber evidence="3 11">1.7.2.1</ecNumber>
    </recommendedName>
</protein>
<evidence type="ECO:0000256" key="1">
    <source>
        <dbReference type="ARBA" id="ARBA00010609"/>
    </source>
</evidence>
<gene>
    <name evidence="15" type="ordered locus">Q7C_88</name>
</gene>
<dbReference type="Pfam" id="PF07731">
    <property type="entry name" value="Cu-oxidase_2"/>
    <property type="match status" value="1"/>
</dbReference>
<evidence type="ECO:0000313" key="15">
    <source>
        <dbReference type="EMBL" id="AFJ01269.1"/>
    </source>
</evidence>
<feature type="binding site" description="type 1 copper site" evidence="10">
    <location>
        <position position="210"/>
    </location>
    <ligand>
        <name>Cu cation</name>
        <dbReference type="ChEBI" id="CHEBI:23378"/>
        <label>1</label>
    </ligand>
</feature>
<dbReference type="Gene3D" id="2.60.40.420">
    <property type="entry name" value="Cupredoxins - blue copper proteins"/>
    <property type="match status" value="2"/>
</dbReference>
<dbReference type="PRINTS" id="PR00695">
    <property type="entry name" value="CUNO2RDTASE"/>
</dbReference>
<keyword evidence="12" id="KW-1133">Transmembrane helix</keyword>
<dbReference type="InterPro" id="IPR001287">
    <property type="entry name" value="NO2-reductase_Cu"/>
</dbReference>
<comment type="cofactor">
    <cofactor evidence="11">
        <name>Cu(+)</name>
        <dbReference type="ChEBI" id="CHEBI:49552"/>
    </cofactor>
    <text evidence="11">Binds 1 Cu(+) ion.</text>
</comment>
<evidence type="ECO:0000256" key="3">
    <source>
        <dbReference type="ARBA" id="ARBA00011882"/>
    </source>
</evidence>
<proteinExistence type="inferred from homology"/>
<dbReference type="InterPro" id="IPR045087">
    <property type="entry name" value="Cu-oxidase_fam"/>
</dbReference>
<feature type="transmembrane region" description="Helical" evidence="12">
    <location>
        <begin position="9"/>
        <end position="35"/>
    </location>
</feature>
<dbReference type="CDD" id="cd11020">
    <property type="entry name" value="CuRO_1_CuNIR"/>
    <property type="match status" value="1"/>
</dbReference>
<comment type="cofactor">
    <cofactor evidence="11">
        <name>Cu(2+)</name>
        <dbReference type="ChEBI" id="CHEBI:29036"/>
    </cofactor>
    <text evidence="11">Binds 1 Cu(+) ion.</text>
</comment>
<comment type="similarity">
    <text evidence="1 11">Belongs to the multicopper oxidase family.</text>
</comment>
<sequence length="436" mass="47820" precursor="true">MNLYRLSNVLVITVTTALLLSLMVILALGGFSLLAYLKTSLIQMFGFVIAATASLFFFMRLIHQMHSRAYVISMVIFIVGIALFLSVSIGRMYMFQYPMYVESYGPGKGPGLPLNNVLTFFRHIGQFEWIEDIAHDPNNVPEPVVSQTNTSGNVTKITLETKEVLAELAPGITFNYWTFNGTVPGPMIRVKEGDTVELTLHNHSTSLHQHNIDLHAVTGPGGGGEATVVEPGESKTIRFKTLNPGLFVYHCAVPNMAVHMTHGMYGLILVEPEAGLPVVDKEFYLMQGELYTTGAIGRKGLQVFDAKKMLDSQPEYVVFNGRTGAVVDNMQVNVGDTVRLYVGNGGVAMNSSFHLVGEIFDTVYPEASMNGAQFKNVQTTNIPAGGATIVEFTVDYPGHYVLVDHALMRTDKGAWGVIEVIGEKDPSIFEKVEINN</sequence>
<feature type="binding site" description="type 1 copper site" evidence="10">
    <location>
        <position position="250"/>
    </location>
    <ligand>
        <name>Cu cation</name>
        <dbReference type="ChEBI" id="CHEBI:23378"/>
        <label>1</label>
    </ligand>
</feature>
<evidence type="ECO:0000256" key="7">
    <source>
        <dbReference type="ARBA" id="ARBA00023002"/>
    </source>
</evidence>
<evidence type="ECO:0000256" key="4">
    <source>
        <dbReference type="ARBA" id="ARBA00017290"/>
    </source>
</evidence>
<dbReference type="EC" id="1.7.2.1" evidence="3 11"/>
<dbReference type="SUPFAM" id="SSF49503">
    <property type="entry name" value="Cupredoxins"/>
    <property type="match status" value="2"/>
</dbReference>
<keyword evidence="12" id="KW-0812">Transmembrane</keyword>
<dbReference type="eggNOG" id="COG2132">
    <property type="taxonomic scope" value="Bacteria"/>
</dbReference>
<evidence type="ECO:0000256" key="12">
    <source>
        <dbReference type="SAM" id="Phobius"/>
    </source>
</evidence>
<evidence type="ECO:0000259" key="14">
    <source>
        <dbReference type="Pfam" id="PF07732"/>
    </source>
</evidence>
<feature type="binding site" description="type 1 copper site" evidence="10">
    <location>
        <position position="215"/>
    </location>
    <ligand>
        <name>Cu cation</name>
        <dbReference type="ChEBI" id="CHEBI:23378"/>
        <label>1</label>
    </ligand>
</feature>
<comment type="catalytic activity">
    <reaction evidence="9 11">
        <text>nitric oxide + Fe(III)-[cytochrome c] + H2O = Fe(II)-[cytochrome c] + nitrite + 2 H(+)</text>
        <dbReference type="Rhea" id="RHEA:15233"/>
        <dbReference type="Rhea" id="RHEA-COMP:10350"/>
        <dbReference type="Rhea" id="RHEA-COMP:14399"/>
        <dbReference type="ChEBI" id="CHEBI:15377"/>
        <dbReference type="ChEBI" id="CHEBI:15378"/>
        <dbReference type="ChEBI" id="CHEBI:16301"/>
        <dbReference type="ChEBI" id="CHEBI:16480"/>
        <dbReference type="ChEBI" id="CHEBI:29033"/>
        <dbReference type="ChEBI" id="CHEBI:29034"/>
        <dbReference type="EC" id="1.7.2.1"/>
    </reaction>
</comment>
<keyword evidence="6" id="KW-0677">Repeat</keyword>